<organism evidence="3 4">
    <name type="scientific">Aphanomyces astaci</name>
    <name type="common">Crayfish plague agent</name>
    <dbReference type="NCBI Taxonomy" id="112090"/>
    <lineage>
        <taxon>Eukaryota</taxon>
        <taxon>Sar</taxon>
        <taxon>Stramenopiles</taxon>
        <taxon>Oomycota</taxon>
        <taxon>Saprolegniomycetes</taxon>
        <taxon>Saprolegniales</taxon>
        <taxon>Verrucalvaceae</taxon>
        <taxon>Aphanomyces</taxon>
    </lineage>
</organism>
<name>A0A3R7B5M3_APHAT</name>
<dbReference type="PANTHER" id="PTHR12994:SF17">
    <property type="entry name" value="LD30995P"/>
    <property type="match status" value="1"/>
</dbReference>
<dbReference type="EMBL" id="QUTG01007814">
    <property type="protein sequence ID" value="RHY81952.1"/>
    <property type="molecule type" value="Genomic_DNA"/>
</dbReference>
<keyword evidence="2" id="KW-1133">Transmembrane helix</keyword>
<dbReference type="VEuPathDB" id="FungiDB:H257_16523"/>
<reference evidence="3 4" key="1">
    <citation type="submission" date="2018-08" db="EMBL/GenBank/DDBJ databases">
        <title>Aphanomyces genome sequencing and annotation.</title>
        <authorList>
            <person name="Minardi D."/>
            <person name="Oidtmann B."/>
            <person name="Van Der Giezen M."/>
            <person name="Studholme D.J."/>
        </authorList>
    </citation>
    <scope>NUCLEOTIDE SEQUENCE [LARGE SCALE GENOMIC DNA]</scope>
    <source>
        <strain evidence="3 4">Sv</strain>
    </source>
</reference>
<protein>
    <submittedName>
        <fullName evidence="3">Uncharacterized protein</fullName>
    </submittedName>
</protein>
<dbReference type="PANTHER" id="PTHR12994">
    <property type="entry name" value="SECERNIN"/>
    <property type="match status" value="1"/>
</dbReference>
<dbReference type="Pfam" id="PF03577">
    <property type="entry name" value="Peptidase_C69"/>
    <property type="match status" value="1"/>
</dbReference>
<feature type="transmembrane region" description="Helical" evidence="2">
    <location>
        <begin position="271"/>
        <end position="293"/>
    </location>
</feature>
<evidence type="ECO:0000256" key="2">
    <source>
        <dbReference type="SAM" id="Phobius"/>
    </source>
</evidence>
<gene>
    <name evidence="3" type="ORF">DYB35_013626</name>
</gene>
<keyword evidence="2" id="KW-0812">Transmembrane</keyword>
<dbReference type="InterPro" id="IPR005322">
    <property type="entry name" value="Peptidase_C69"/>
</dbReference>
<keyword evidence="2" id="KW-0472">Membrane</keyword>
<dbReference type="GO" id="GO:0006508">
    <property type="term" value="P:proteolysis"/>
    <property type="evidence" value="ECO:0007669"/>
    <property type="project" value="InterPro"/>
</dbReference>
<dbReference type="AlphaFoldDB" id="A0A3R7B5M3"/>
<evidence type="ECO:0000313" key="3">
    <source>
        <dbReference type="EMBL" id="RHY81952.1"/>
    </source>
</evidence>
<proteinExistence type="inferred from homology"/>
<comment type="caution">
    <text evidence="3">The sequence shown here is derived from an EMBL/GenBank/DDBJ whole genome shotgun (WGS) entry which is preliminary data.</text>
</comment>
<sequence length="331" mass="36537">MNLFSDYYKNTSYDLTTSLAAGPFHDPTRYSGVTNSTGGWERSLSMHRTVHSFVLQTRPNMADAIGGVAWYAQGVPADSVYFPISCGQTTLPTVFNQAIRSKFDTESTWWAFQFTTNWAHLRYDLIHHEIQVERIKYTTLARELQQSTEATCRSRNLSTQDCVALVESAYNEFIETTTKAWWQFAWRLVSSFNAGYEFFNESATGGRSIGYPADWANQTEYVLYPQHYHPPAQVAAEENRTAAVDPDTGVLSIVVGGSSAQVEAFSLSSGFLLGFVCGTMSLSLVVAVVALVSRVRQEVASPKAPASVEEQGESNSTNDEAVVVVEPVAVI</sequence>
<dbReference type="GO" id="GO:0070004">
    <property type="term" value="F:cysteine-type exopeptidase activity"/>
    <property type="evidence" value="ECO:0007669"/>
    <property type="project" value="InterPro"/>
</dbReference>
<accession>A0A3R7B5M3</accession>
<evidence type="ECO:0000313" key="4">
    <source>
        <dbReference type="Proteomes" id="UP000285712"/>
    </source>
</evidence>
<evidence type="ECO:0000256" key="1">
    <source>
        <dbReference type="ARBA" id="ARBA00005705"/>
    </source>
</evidence>
<dbReference type="Proteomes" id="UP000285712">
    <property type="component" value="Unassembled WGS sequence"/>
</dbReference>
<comment type="similarity">
    <text evidence="1">Belongs to the peptidase C69 family. Secernin subfamily.</text>
</comment>
<dbReference type="GO" id="GO:0016805">
    <property type="term" value="F:dipeptidase activity"/>
    <property type="evidence" value="ECO:0007669"/>
    <property type="project" value="InterPro"/>
</dbReference>